<proteinExistence type="predicted"/>
<dbReference type="EMBL" id="KB741259">
    <property type="protein sequence ID" value="ENN71671.1"/>
    <property type="molecule type" value="Genomic_DNA"/>
</dbReference>
<protein>
    <submittedName>
        <fullName evidence="1">Uncharacterized protein</fullName>
    </submittedName>
</protein>
<feature type="non-terminal residue" evidence="1">
    <location>
        <position position="1"/>
    </location>
</feature>
<name>N6TTH3_DENPD</name>
<reference evidence="1" key="1">
    <citation type="journal article" date="2013" name="Genome Biol.">
        <title>Draft genome of the mountain pine beetle, Dendroctonus ponderosae Hopkins, a major forest pest.</title>
        <authorList>
            <person name="Keeling C.I."/>
            <person name="Yuen M.M."/>
            <person name="Liao N.Y."/>
            <person name="Docking T.R."/>
            <person name="Chan S.K."/>
            <person name="Taylor G.A."/>
            <person name="Palmquist D.L."/>
            <person name="Jackman S.D."/>
            <person name="Nguyen A."/>
            <person name="Li M."/>
            <person name="Henderson H."/>
            <person name="Janes J.K."/>
            <person name="Zhao Y."/>
            <person name="Pandoh P."/>
            <person name="Moore R."/>
            <person name="Sperling F.A."/>
            <person name="Huber D.P."/>
            <person name="Birol I."/>
            <person name="Jones S.J."/>
            <person name="Bohlmann J."/>
        </authorList>
    </citation>
    <scope>NUCLEOTIDE SEQUENCE</scope>
</reference>
<gene>
    <name evidence="1" type="ORF">YQE_11595</name>
</gene>
<evidence type="ECO:0000313" key="1">
    <source>
        <dbReference type="EMBL" id="ENN71671.1"/>
    </source>
</evidence>
<dbReference type="OrthoDB" id="416786at2759"/>
<sequence>MATHSSLTPKENVAVFQFMEEEVQRLAKSRGFAGIFTTNTSPLTQQLGTDVYKYQNMLTYQVNQYVASDGTKPFGLAPDDKRVIVQWKPLN</sequence>
<dbReference type="AlphaFoldDB" id="N6TTH3"/>
<dbReference type="HOGENOM" id="CLU_2429319_0_0_1"/>
<organism evidence="1">
    <name type="scientific">Dendroctonus ponderosae</name>
    <name type="common">Mountain pine beetle</name>
    <dbReference type="NCBI Taxonomy" id="77166"/>
    <lineage>
        <taxon>Eukaryota</taxon>
        <taxon>Metazoa</taxon>
        <taxon>Ecdysozoa</taxon>
        <taxon>Arthropoda</taxon>
        <taxon>Hexapoda</taxon>
        <taxon>Insecta</taxon>
        <taxon>Pterygota</taxon>
        <taxon>Neoptera</taxon>
        <taxon>Endopterygota</taxon>
        <taxon>Coleoptera</taxon>
        <taxon>Polyphaga</taxon>
        <taxon>Cucujiformia</taxon>
        <taxon>Curculionidae</taxon>
        <taxon>Scolytinae</taxon>
        <taxon>Dendroctonus</taxon>
    </lineage>
</organism>
<accession>N6TTH3</accession>
<dbReference type="Gene3D" id="3.40.630.30">
    <property type="match status" value="1"/>
</dbReference>